<dbReference type="OrthoDB" id="2405035at2759"/>
<comment type="caution">
    <text evidence="2">The sequence shown here is derived from an EMBL/GenBank/DDBJ whole genome shotgun (WGS) entry which is preliminary data.</text>
</comment>
<gene>
    <name evidence="2" type="ORF">FWILDA_LOCUS7597</name>
</gene>
<accession>A0A9W4X037</accession>
<reference evidence="2" key="1">
    <citation type="submission" date="2022-08" db="EMBL/GenBank/DDBJ databases">
        <authorList>
            <person name="Kallberg Y."/>
            <person name="Tangrot J."/>
            <person name="Rosling A."/>
        </authorList>
    </citation>
    <scope>NUCLEOTIDE SEQUENCE</scope>
    <source>
        <strain evidence="2">Wild A</strain>
    </source>
</reference>
<feature type="region of interest" description="Disordered" evidence="1">
    <location>
        <begin position="212"/>
        <end position="234"/>
    </location>
</feature>
<evidence type="ECO:0000313" key="2">
    <source>
        <dbReference type="EMBL" id="CAI2176469.1"/>
    </source>
</evidence>
<keyword evidence="3" id="KW-1185">Reference proteome</keyword>
<dbReference type="AlphaFoldDB" id="A0A9W4X037"/>
<organism evidence="2 3">
    <name type="scientific">Funneliformis geosporum</name>
    <dbReference type="NCBI Taxonomy" id="1117311"/>
    <lineage>
        <taxon>Eukaryota</taxon>
        <taxon>Fungi</taxon>
        <taxon>Fungi incertae sedis</taxon>
        <taxon>Mucoromycota</taxon>
        <taxon>Glomeromycotina</taxon>
        <taxon>Glomeromycetes</taxon>
        <taxon>Glomerales</taxon>
        <taxon>Glomeraceae</taxon>
        <taxon>Funneliformis</taxon>
    </lineage>
</organism>
<dbReference type="InterPro" id="IPR029063">
    <property type="entry name" value="SAM-dependent_MTases_sf"/>
</dbReference>
<feature type="compositionally biased region" description="Low complexity" evidence="1">
    <location>
        <begin position="212"/>
        <end position="226"/>
    </location>
</feature>
<sequence length="323" mass="37268">MTSYKDIVNSSKEQEAEKQLFVKLKNSKNNQVYDYVFRKIILSLKPGISIATSPNDFFSFNSRELMTPYLKSTLNSLFDSVSTIGGYEFNILEIGSGSGEPIEWFFAKEFSSRKERQKIDYTVNIIEPNLQFINLYKERINKYQRLIKLGMSYNGKIQDYYDESLSDEGRSQLPSLPKEVLNNATISSRMSQTLKARRELLYEKQILSTLQESEASSSSNSSSTTSHKTRPKVESYKMNTTYSTKTLADMAAMGFASELLKCNEESFDFRILEFVLDKLKSFALKDDDDSVKEINLCRGKRFEEDVWMIEHPQIICVIHKEII</sequence>
<proteinExistence type="predicted"/>
<evidence type="ECO:0000313" key="3">
    <source>
        <dbReference type="Proteomes" id="UP001153678"/>
    </source>
</evidence>
<dbReference type="Proteomes" id="UP001153678">
    <property type="component" value="Unassembled WGS sequence"/>
</dbReference>
<dbReference type="EMBL" id="CAMKVN010001508">
    <property type="protein sequence ID" value="CAI2176469.1"/>
    <property type="molecule type" value="Genomic_DNA"/>
</dbReference>
<dbReference type="Gene3D" id="3.40.50.150">
    <property type="entry name" value="Vaccinia Virus protein VP39"/>
    <property type="match status" value="1"/>
</dbReference>
<protein>
    <submittedName>
        <fullName evidence="2">17361_t:CDS:1</fullName>
    </submittedName>
</protein>
<name>A0A9W4X037_9GLOM</name>
<evidence type="ECO:0000256" key="1">
    <source>
        <dbReference type="SAM" id="MobiDB-lite"/>
    </source>
</evidence>